<dbReference type="AlphaFoldDB" id="A0A645BFJ5"/>
<reference evidence="1" key="1">
    <citation type="submission" date="2019-08" db="EMBL/GenBank/DDBJ databases">
        <authorList>
            <person name="Kucharzyk K."/>
            <person name="Murdoch R.W."/>
            <person name="Higgins S."/>
            <person name="Loffler F."/>
        </authorList>
    </citation>
    <scope>NUCLEOTIDE SEQUENCE</scope>
</reference>
<comment type="caution">
    <text evidence="1">The sequence shown here is derived from an EMBL/GenBank/DDBJ whole genome shotgun (WGS) entry which is preliminary data.</text>
</comment>
<dbReference type="Pfam" id="PF10712">
    <property type="entry name" value="NAD-GH"/>
    <property type="match status" value="1"/>
</dbReference>
<name>A0A645BFJ5_9ZZZZ</name>
<dbReference type="EMBL" id="VSSQ01017830">
    <property type="protein sequence ID" value="MPM60494.1"/>
    <property type="molecule type" value="Genomic_DNA"/>
</dbReference>
<protein>
    <submittedName>
        <fullName evidence="1">Uncharacterized protein</fullName>
    </submittedName>
</protein>
<organism evidence="1">
    <name type="scientific">bioreactor metagenome</name>
    <dbReference type="NCBI Taxonomy" id="1076179"/>
    <lineage>
        <taxon>unclassified sequences</taxon>
        <taxon>metagenomes</taxon>
        <taxon>ecological metagenomes</taxon>
    </lineage>
</organism>
<evidence type="ECO:0000313" key="1">
    <source>
        <dbReference type="EMBL" id="MPM60494.1"/>
    </source>
</evidence>
<dbReference type="InterPro" id="IPR019651">
    <property type="entry name" value="Glutamate_DH_NAD-spec"/>
</dbReference>
<gene>
    <name evidence="1" type="ORF">SDC9_107345</name>
</gene>
<proteinExistence type="predicted"/>
<sequence length="73" mass="7895">MSLGFFHHAFDIVLLQVGRGSDGHFLFAAGGLVFGGHVDDTVSVNIKGHFYLRDAARGRRNAFQAEAAQAHVI</sequence>
<accession>A0A645BFJ5</accession>